<evidence type="ECO:0000313" key="1">
    <source>
        <dbReference type="EMBL" id="MCW7554386.1"/>
    </source>
</evidence>
<organism evidence="1 2">
    <name type="scientific">Endozoicomonas gorgoniicola</name>
    <dbReference type="NCBI Taxonomy" id="1234144"/>
    <lineage>
        <taxon>Bacteria</taxon>
        <taxon>Pseudomonadati</taxon>
        <taxon>Pseudomonadota</taxon>
        <taxon>Gammaproteobacteria</taxon>
        <taxon>Oceanospirillales</taxon>
        <taxon>Endozoicomonadaceae</taxon>
        <taxon>Endozoicomonas</taxon>
    </lineage>
</organism>
<dbReference type="RefSeq" id="WP_262564135.1">
    <property type="nucleotide sequence ID" value="NZ_JAPFCC010000001.1"/>
</dbReference>
<keyword evidence="2" id="KW-1185">Reference proteome</keyword>
<comment type="caution">
    <text evidence="1">The sequence shown here is derived from an EMBL/GenBank/DDBJ whole genome shotgun (WGS) entry which is preliminary data.</text>
</comment>
<sequence length="338" mass="38273">MEWLFKTLFFSTVILSASTNVKARLVHQLATVGDNGNAVVIEYSYGSWTSAFSGTLADCPIEKPDKSGHPRPKIFQDLGNGEFAFACSNGRIYIGRSGQSKSIESVKLPTRSLIWFNAEDFQFHYKLLFPITIKPWQRSPAYLAFHTEFNRAFGKNWLFVMQKGYLFIIDIDRRKLVNFNQGVIVSSRFLSIGEERINIDKTKPMTGFDIYKDEQGNFNLAIAFEQKSLSSKTRKSTSIMKLSLAGGIPGSEWINIPNEAREHNPMPHTSDEFKCAIGRLSAVQKEYAVPNTCHYPLGRLPEPPTPNKLEIPGIQIKHDAYHSYAPYEKESFAGREEL</sequence>
<proteinExistence type="predicted"/>
<reference evidence="1 2" key="1">
    <citation type="submission" date="2022-10" db="EMBL/GenBank/DDBJ databases">
        <title>High-quality genome sequences of two octocoral-associated bacteria, Endozoicomonas euniceicola EF212 and Endozoicomonas gorgoniicola PS125.</title>
        <authorList>
            <person name="Chiou Y.-J."/>
            <person name="Chen Y.-H."/>
        </authorList>
    </citation>
    <scope>NUCLEOTIDE SEQUENCE [LARGE SCALE GENOMIC DNA]</scope>
    <source>
        <strain evidence="1 2">PS125</strain>
    </source>
</reference>
<gene>
    <name evidence="1" type="ORF">NX722_17520</name>
</gene>
<evidence type="ECO:0000313" key="2">
    <source>
        <dbReference type="Proteomes" id="UP001209854"/>
    </source>
</evidence>
<dbReference type="EMBL" id="JAPFCC010000001">
    <property type="protein sequence ID" value="MCW7554386.1"/>
    <property type="molecule type" value="Genomic_DNA"/>
</dbReference>
<dbReference type="Proteomes" id="UP001209854">
    <property type="component" value="Unassembled WGS sequence"/>
</dbReference>
<accession>A0ABT3MYD7</accession>
<name>A0ABT3MYD7_9GAMM</name>
<protein>
    <submittedName>
        <fullName evidence="1">Uncharacterized protein</fullName>
    </submittedName>
</protein>